<comment type="caution">
    <text evidence="11">The sequence shown here is derived from an EMBL/GenBank/DDBJ whole genome shotgun (WGS) entry which is preliminary data.</text>
</comment>
<dbReference type="GO" id="GO:0016020">
    <property type="term" value="C:membrane"/>
    <property type="evidence" value="ECO:0007669"/>
    <property type="project" value="UniProtKB-SubCell"/>
</dbReference>
<dbReference type="Pfam" id="PF00005">
    <property type="entry name" value="ABC_tran"/>
    <property type="match status" value="1"/>
</dbReference>
<keyword evidence="6" id="KW-0547">Nucleotide-binding</keyword>
<keyword evidence="9" id="KW-0472">Membrane</keyword>
<dbReference type="GO" id="GO:0005524">
    <property type="term" value="F:ATP binding"/>
    <property type="evidence" value="ECO:0007669"/>
    <property type="project" value="UniProtKB-KW"/>
</dbReference>
<keyword evidence="7" id="KW-0067">ATP-binding</keyword>
<accession>A0A8T2UT87</accession>
<evidence type="ECO:0000313" key="12">
    <source>
        <dbReference type="Proteomes" id="UP000825935"/>
    </source>
</evidence>
<keyword evidence="12" id="KW-1185">Reference proteome</keyword>
<dbReference type="InterPro" id="IPR003593">
    <property type="entry name" value="AAA+_ATPase"/>
</dbReference>
<dbReference type="OMA" id="KETIAYP"/>
<reference evidence="11" key="1">
    <citation type="submission" date="2021-08" db="EMBL/GenBank/DDBJ databases">
        <title>WGS assembly of Ceratopteris richardii.</title>
        <authorList>
            <person name="Marchant D.B."/>
            <person name="Chen G."/>
            <person name="Jenkins J."/>
            <person name="Shu S."/>
            <person name="Leebens-Mack J."/>
            <person name="Grimwood J."/>
            <person name="Schmutz J."/>
            <person name="Soltis P."/>
            <person name="Soltis D."/>
            <person name="Chen Z.-H."/>
        </authorList>
    </citation>
    <scope>NUCLEOTIDE SEQUENCE</scope>
    <source>
        <strain evidence="11">Whitten #5841</strain>
        <tissue evidence="11">Leaf</tissue>
    </source>
</reference>
<dbReference type="SUPFAM" id="SSF52540">
    <property type="entry name" value="P-loop containing nucleoside triphosphate hydrolases"/>
    <property type="match status" value="1"/>
</dbReference>
<dbReference type="InterPro" id="IPR027417">
    <property type="entry name" value="P-loop_NTPase"/>
</dbReference>
<dbReference type="Gene3D" id="3.40.50.300">
    <property type="entry name" value="P-loop containing nucleotide triphosphate hydrolases"/>
    <property type="match status" value="1"/>
</dbReference>
<evidence type="ECO:0000256" key="1">
    <source>
        <dbReference type="ARBA" id="ARBA00004141"/>
    </source>
</evidence>
<dbReference type="OrthoDB" id="66620at2759"/>
<comment type="similarity">
    <text evidence="2">Belongs to the ABC transporter superfamily. ABCG family. Eye pigment precursor importer (TC 3.A.1.204) subfamily.</text>
</comment>
<dbReference type="PROSITE" id="PS50893">
    <property type="entry name" value="ABC_TRANSPORTER_2"/>
    <property type="match status" value="1"/>
</dbReference>
<evidence type="ECO:0000256" key="4">
    <source>
        <dbReference type="ARBA" id="ARBA00022528"/>
    </source>
</evidence>
<evidence type="ECO:0000256" key="7">
    <source>
        <dbReference type="ARBA" id="ARBA00022840"/>
    </source>
</evidence>
<keyword evidence="4" id="KW-0150">Chloroplast</keyword>
<dbReference type="InterPro" id="IPR003439">
    <property type="entry name" value="ABC_transporter-like_ATP-bd"/>
</dbReference>
<organism evidence="11 12">
    <name type="scientific">Ceratopteris richardii</name>
    <name type="common">Triangle waterfern</name>
    <dbReference type="NCBI Taxonomy" id="49495"/>
    <lineage>
        <taxon>Eukaryota</taxon>
        <taxon>Viridiplantae</taxon>
        <taxon>Streptophyta</taxon>
        <taxon>Embryophyta</taxon>
        <taxon>Tracheophyta</taxon>
        <taxon>Polypodiopsida</taxon>
        <taxon>Polypodiidae</taxon>
        <taxon>Polypodiales</taxon>
        <taxon>Pteridineae</taxon>
        <taxon>Pteridaceae</taxon>
        <taxon>Parkerioideae</taxon>
        <taxon>Ceratopteris</taxon>
    </lineage>
</organism>
<keyword evidence="3" id="KW-0813">Transport</keyword>
<evidence type="ECO:0000256" key="6">
    <source>
        <dbReference type="ARBA" id="ARBA00022741"/>
    </source>
</evidence>
<keyword evidence="4" id="KW-0934">Plastid</keyword>
<keyword evidence="8" id="KW-1133">Transmembrane helix</keyword>
<sequence>MMASSVSNSVFLSWESLSVSVPSAKGGAPRYLLENVSGYAQSGSLLAIMGPSGCGKSTLLNALAGRLGSATIESGDILVNGRRQRLSYGNVGYVTQDDALIATLTTYETLSYSANLQLPDSMSVYERQKRVQDSIREMGLQECADTPVGGWYIKGLSGGQKRRLSIAIETLKKRPLLFLDEPTSGLDSAAAFHVVKRLLTLARSGRTILVSIHQPSSEVFELFHYLCLLSSGKTVYFGERLQAQEFFDFGGFPCPAYRNPADHFLWVINSDFEIEVHLVHTCM</sequence>
<dbReference type="SMART" id="SM00382">
    <property type="entry name" value="AAA"/>
    <property type="match status" value="1"/>
</dbReference>
<dbReference type="InterPro" id="IPR052215">
    <property type="entry name" value="Plant_ABCG"/>
</dbReference>
<evidence type="ECO:0000256" key="9">
    <source>
        <dbReference type="ARBA" id="ARBA00023136"/>
    </source>
</evidence>
<dbReference type="GO" id="GO:0140359">
    <property type="term" value="F:ABC-type transporter activity"/>
    <property type="evidence" value="ECO:0007669"/>
    <property type="project" value="InterPro"/>
</dbReference>
<keyword evidence="5" id="KW-0812">Transmembrane</keyword>
<comment type="subcellular location">
    <subcellularLocation>
        <location evidence="1">Membrane</location>
        <topology evidence="1">Multi-pass membrane protein</topology>
    </subcellularLocation>
</comment>
<evidence type="ECO:0000259" key="10">
    <source>
        <dbReference type="PROSITE" id="PS50893"/>
    </source>
</evidence>
<dbReference type="AlphaFoldDB" id="A0A8T2UT87"/>
<dbReference type="PANTHER" id="PTHR48042">
    <property type="entry name" value="ABC TRANSPORTER G FAMILY MEMBER 11"/>
    <property type="match status" value="1"/>
</dbReference>
<dbReference type="PANTHER" id="PTHR48042:SF19">
    <property type="entry name" value="OS09G0472100 PROTEIN"/>
    <property type="match status" value="1"/>
</dbReference>
<evidence type="ECO:0000313" key="11">
    <source>
        <dbReference type="EMBL" id="KAH7436825.1"/>
    </source>
</evidence>
<proteinExistence type="inferred from homology"/>
<dbReference type="PROSITE" id="PS00211">
    <property type="entry name" value="ABC_TRANSPORTER_1"/>
    <property type="match status" value="1"/>
</dbReference>
<evidence type="ECO:0000256" key="5">
    <source>
        <dbReference type="ARBA" id="ARBA00022692"/>
    </source>
</evidence>
<evidence type="ECO:0000256" key="3">
    <source>
        <dbReference type="ARBA" id="ARBA00022448"/>
    </source>
</evidence>
<evidence type="ECO:0000256" key="2">
    <source>
        <dbReference type="ARBA" id="ARBA00005814"/>
    </source>
</evidence>
<dbReference type="CDD" id="cd03213">
    <property type="entry name" value="ABCG_EPDR"/>
    <property type="match status" value="1"/>
</dbReference>
<dbReference type="InterPro" id="IPR043926">
    <property type="entry name" value="ABCG_dom"/>
</dbReference>
<protein>
    <recommendedName>
        <fullName evidence="10">ABC transporter domain-containing protein</fullName>
    </recommendedName>
</protein>
<dbReference type="GO" id="GO:0016887">
    <property type="term" value="F:ATP hydrolysis activity"/>
    <property type="evidence" value="ECO:0007669"/>
    <property type="project" value="InterPro"/>
</dbReference>
<name>A0A8T2UT87_CERRI</name>
<dbReference type="Pfam" id="PF19055">
    <property type="entry name" value="ABC2_membrane_7"/>
    <property type="match status" value="1"/>
</dbReference>
<evidence type="ECO:0000256" key="8">
    <source>
        <dbReference type="ARBA" id="ARBA00022989"/>
    </source>
</evidence>
<dbReference type="Proteomes" id="UP000825935">
    <property type="component" value="Chromosome 5"/>
</dbReference>
<dbReference type="InterPro" id="IPR017871">
    <property type="entry name" value="ABC_transporter-like_CS"/>
</dbReference>
<feature type="domain" description="ABC transporter" evidence="10">
    <location>
        <begin position="12"/>
        <end position="256"/>
    </location>
</feature>
<dbReference type="EMBL" id="CM035410">
    <property type="protein sequence ID" value="KAH7436825.1"/>
    <property type="molecule type" value="Genomic_DNA"/>
</dbReference>
<gene>
    <name evidence="11" type="ORF">KP509_05G037400</name>
</gene>